<sequence length="123" mass="14085">MKTDDILIHPSKLVGEIDAISSKSFAHRALIMAALSNNTTNIYINEFSKDINVTIDGLKNLGVGIEKNENYVKIIPPKEKIDQASIDMYESGSSLRFFYRSFFSFFKKYKNNRRKKTCPKTKP</sequence>
<dbReference type="STRING" id="561177.ANHYDRO_01598"/>
<dbReference type="Gene3D" id="3.65.10.10">
    <property type="entry name" value="Enolpyruvate transferase domain"/>
    <property type="match status" value="1"/>
</dbReference>
<name>B6WAR5_9FIRM</name>
<comment type="caution">
    <text evidence="3">The sequence shown here is derived from an EMBL/GenBank/DDBJ whole genome shotgun (WGS) entry which is preliminary data.</text>
</comment>
<dbReference type="InterPro" id="IPR013792">
    <property type="entry name" value="RNA3'P_cycl/enolpyr_Trfase_a/b"/>
</dbReference>
<evidence type="ECO:0000313" key="4">
    <source>
        <dbReference type="Proteomes" id="UP000005451"/>
    </source>
</evidence>
<dbReference type="InterPro" id="IPR036968">
    <property type="entry name" value="Enolpyruvate_Tfrase_sf"/>
</dbReference>
<dbReference type="Proteomes" id="UP000005451">
    <property type="component" value="Unassembled WGS sequence"/>
</dbReference>
<organism evidence="3 4">
    <name type="scientific">Anaerococcus hydrogenalis DSM 7454</name>
    <dbReference type="NCBI Taxonomy" id="561177"/>
    <lineage>
        <taxon>Bacteria</taxon>
        <taxon>Bacillati</taxon>
        <taxon>Bacillota</taxon>
        <taxon>Tissierellia</taxon>
        <taxon>Tissierellales</taxon>
        <taxon>Peptoniphilaceae</taxon>
        <taxon>Anaerococcus</taxon>
    </lineage>
</organism>
<evidence type="ECO:0000313" key="3">
    <source>
        <dbReference type="EMBL" id="EEB35415.1"/>
    </source>
</evidence>
<gene>
    <name evidence="3" type="ORF">ANHYDRO_01598</name>
</gene>
<dbReference type="RefSeq" id="WP_004815016.1">
    <property type="nucleotide sequence ID" value="NZ_ABXA01000043.1"/>
</dbReference>
<dbReference type="InterPro" id="IPR001986">
    <property type="entry name" value="Enolpyruvate_Tfrase_dom"/>
</dbReference>
<protein>
    <recommendedName>
        <fullName evidence="2">Enolpyruvate transferase domain-containing protein</fullName>
    </recommendedName>
</protein>
<evidence type="ECO:0000259" key="2">
    <source>
        <dbReference type="Pfam" id="PF00275"/>
    </source>
</evidence>
<reference evidence="3 4" key="1">
    <citation type="submission" date="2008-09" db="EMBL/GenBank/DDBJ databases">
        <authorList>
            <person name="Fulton L."/>
            <person name="Clifton S."/>
            <person name="Fulton B."/>
            <person name="Xu J."/>
            <person name="Minx P."/>
            <person name="Pepin K.H."/>
            <person name="Johnson M."/>
            <person name="Thiruvilangam P."/>
            <person name="Bhonagiri V."/>
            <person name="Nash W.E."/>
            <person name="Mardis E.R."/>
            <person name="Wilson R.K."/>
        </authorList>
    </citation>
    <scope>NUCLEOTIDE SEQUENCE [LARGE SCALE GENOMIC DNA]</scope>
    <source>
        <strain evidence="3 4">DSM 7454</strain>
    </source>
</reference>
<evidence type="ECO:0000256" key="1">
    <source>
        <dbReference type="ARBA" id="ARBA00022679"/>
    </source>
</evidence>
<accession>B6WAR5</accession>
<feature type="domain" description="Enolpyruvate transferase" evidence="2">
    <location>
        <begin position="10"/>
        <end position="98"/>
    </location>
</feature>
<dbReference type="eggNOG" id="COG0128">
    <property type="taxonomic scope" value="Bacteria"/>
</dbReference>
<proteinExistence type="predicted"/>
<keyword evidence="1" id="KW-0808">Transferase</keyword>
<dbReference type="SUPFAM" id="SSF55205">
    <property type="entry name" value="EPT/RTPC-like"/>
    <property type="match status" value="1"/>
</dbReference>
<dbReference type="EMBL" id="ABXA01000043">
    <property type="protein sequence ID" value="EEB35415.1"/>
    <property type="molecule type" value="Genomic_DNA"/>
</dbReference>
<dbReference type="GO" id="GO:0016765">
    <property type="term" value="F:transferase activity, transferring alkyl or aryl (other than methyl) groups"/>
    <property type="evidence" value="ECO:0007669"/>
    <property type="project" value="InterPro"/>
</dbReference>
<dbReference type="AlphaFoldDB" id="B6WAR5"/>
<reference evidence="3 4" key="2">
    <citation type="submission" date="2008-10" db="EMBL/GenBank/DDBJ databases">
        <title>Draft genome sequence of Anaerococcus hydrogenalis (DSM 7454).</title>
        <authorList>
            <person name="Sudarsanam P."/>
            <person name="Ley R."/>
            <person name="Guruge J."/>
            <person name="Turnbaugh P.J."/>
            <person name="Mahowald M."/>
            <person name="Liep D."/>
            <person name="Gordon J."/>
        </authorList>
    </citation>
    <scope>NUCLEOTIDE SEQUENCE [LARGE SCALE GENOMIC DNA]</scope>
    <source>
        <strain evidence="3 4">DSM 7454</strain>
    </source>
</reference>
<dbReference type="Pfam" id="PF00275">
    <property type="entry name" value="EPSP_synthase"/>
    <property type="match status" value="1"/>
</dbReference>